<feature type="non-terminal residue" evidence="1">
    <location>
        <position position="1"/>
    </location>
</feature>
<dbReference type="EMBL" id="LVLB01000014">
    <property type="protein sequence ID" value="KYN97096.1"/>
    <property type="molecule type" value="Genomic_DNA"/>
</dbReference>
<gene>
    <name evidence="1" type="ORF">PGSY75_1330100</name>
</gene>
<dbReference type="VEuPathDB" id="PlasmoDB:PGABG01_1328300"/>
<name>A0A151LDZ8_9APIC</name>
<feature type="non-terminal residue" evidence="1">
    <location>
        <position position="116"/>
    </location>
</feature>
<proteinExistence type="predicted"/>
<accession>A0A151LDZ8</accession>
<reference evidence="1 2" key="1">
    <citation type="journal article" date="2016" name="Nat. Commun.">
        <title>Genomes of cryptic chimpanzee Plasmodium species reveal key evolutionary events leading to human malaria.</title>
        <authorList>
            <person name="Sundararaman S.A."/>
            <person name="Plenderleith L.J."/>
            <person name="Liu W."/>
            <person name="Loy D.E."/>
            <person name="Learn G.H."/>
            <person name="Li Y."/>
            <person name="Shaw K.S."/>
            <person name="Ayouba A."/>
            <person name="Peeters M."/>
            <person name="Speede S."/>
            <person name="Shaw G.M."/>
            <person name="Bushman F.D."/>
            <person name="Brisson D."/>
            <person name="Rayner J.C."/>
            <person name="Sharp P.M."/>
            <person name="Hahn B.H."/>
        </authorList>
    </citation>
    <scope>NUCLEOTIDE SEQUENCE [LARGE SCALE GENOMIC DNA]</scope>
    <source>
        <strain evidence="1 2">SY75</strain>
    </source>
</reference>
<dbReference type="RefSeq" id="XP_018640101.1">
    <property type="nucleotide sequence ID" value="XM_018787359.1"/>
</dbReference>
<dbReference type="AlphaFoldDB" id="A0A151LDZ8"/>
<evidence type="ECO:0000313" key="1">
    <source>
        <dbReference type="EMBL" id="KYN97096.1"/>
    </source>
</evidence>
<protein>
    <submittedName>
        <fullName evidence="1">Uncharacterized protein</fullName>
    </submittedName>
</protein>
<organism evidence="1 2">
    <name type="scientific">Plasmodium gaboni</name>
    <dbReference type="NCBI Taxonomy" id="647221"/>
    <lineage>
        <taxon>Eukaryota</taxon>
        <taxon>Sar</taxon>
        <taxon>Alveolata</taxon>
        <taxon>Apicomplexa</taxon>
        <taxon>Aconoidasida</taxon>
        <taxon>Haemosporida</taxon>
        <taxon>Plasmodiidae</taxon>
        <taxon>Plasmodium</taxon>
        <taxon>Plasmodium (Laverania)</taxon>
    </lineage>
</organism>
<dbReference type="Proteomes" id="UP000076004">
    <property type="component" value="Unassembled WGS sequence"/>
</dbReference>
<sequence>FFVIDLCINKNIFLSNKNNLFINNIEEFERGKRKKKLCVNFIRTNNKNYYKKNWGNNLYNKKHIVLKAKKFDQKELKRRKNYQYAMKHMYDNNGRRIKDINKEKKSLKKKKLFDYE</sequence>
<evidence type="ECO:0000313" key="2">
    <source>
        <dbReference type="Proteomes" id="UP000076004"/>
    </source>
</evidence>
<comment type="caution">
    <text evidence="1">The sequence shown here is derived from an EMBL/GenBank/DDBJ whole genome shotgun (WGS) entry which is preliminary data.</text>
</comment>
<dbReference type="VEuPathDB" id="PlasmoDB:PGSY75_1330100"/>
<dbReference type="GeneID" id="29777948"/>
<dbReference type="KEGG" id="pgab:PGSY75_1330100"/>